<proteinExistence type="predicted"/>
<reference evidence="2 3" key="1">
    <citation type="submission" date="2015-11" db="EMBL/GenBank/DDBJ databases">
        <authorList>
            <consortium name="Pathogen Informatics"/>
        </authorList>
    </citation>
    <scope>NUCLEOTIDE SEQUENCE [LARGE SCALE GENOMIC DNA]</scope>
    <source>
        <strain evidence="2 3">006A-0059</strain>
    </source>
</reference>
<dbReference type="RefSeq" id="WP_059434915.1">
    <property type="nucleotide sequence ID" value="NZ_FAVB01000001.1"/>
</dbReference>
<comment type="caution">
    <text evidence="2">The sequence shown here is derived from an EMBL/GenBank/DDBJ whole genome shotgun (WGS) entry which is preliminary data.</text>
</comment>
<feature type="transmembrane region" description="Helical" evidence="1">
    <location>
        <begin position="47"/>
        <end position="68"/>
    </location>
</feature>
<evidence type="ECO:0000313" key="3">
    <source>
        <dbReference type="Proteomes" id="UP000052237"/>
    </source>
</evidence>
<keyword evidence="3" id="KW-1185">Reference proteome</keyword>
<gene>
    <name evidence="2" type="ORF">ERS686654_00291</name>
</gene>
<evidence type="ECO:0000313" key="2">
    <source>
        <dbReference type="EMBL" id="CUU70947.1"/>
    </source>
</evidence>
<keyword evidence="1" id="KW-1133">Transmembrane helix</keyword>
<evidence type="ECO:0000256" key="1">
    <source>
        <dbReference type="SAM" id="Phobius"/>
    </source>
</evidence>
<organism evidence="2 3">
    <name type="scientific">Campylobacter hyointestinalis subsp. hyointestinalis</name>
    <dbReference type="NCBI Taxonomy" id="91352"/>
    <lineage>
        <taxon>Bacteria</taxon>
        <taxon>Pseudomonadati</taxon>
        <taxon>Campylobacterota</taxon>
        <taxon>Epsilonproteobacteria</taxon>
        <taxon>Campylobacterales</taxon>
        <taxon>Campylobacteraceae</taxon>
        <taxon>Campylobacter</taxon>
    </lineage>
</organism>
<dbReference type="Proteomes" id="UP000052237">
    <property type="component" value="Unassembled WGS sequence"/>
</dbReference>
<protein>
    <submittedName>
        <fullName evidence="2">Uncharacterized protein</fullName>
    </submittedName>
</protein>
<dbReference type="AlphaFoldDB" id="A0A0S4RCG5"/>
<feature type="transmembrane region" description="Helical" evidence="1">
    <location>
        <begin position="74"/>
        <end position="95"/>
    </location>
</feature>
<sequence>MAIIKTCGGIVEAHHQDIEWIRQEYKSGIEILRTGVVPEQDKKEVKYVNMTILGLWAIWLVALLICIYTEGNMWFIGALVLSFFFCVSATQLGGAANGDASFWRIARGNGYKADSDNDLIYLANLKLANMYLIPKETVERETKLGRYYKRDKLYEFPIDYEKMYIERHLKEIKNAKVSFKYIDRVRAIVIQDPINDMRLTLGIHKARPYEPFIRYGWDKPFRNTELDANSFGKLFKDKLCLNDCRVSITVYTMKPKNTDKELDRGLYIHISNDKYKDDEALYKGIKDWEVISLKDSRFNPEIYRSLRDDKEFLEALSKGIV</sequence>
<dbReference type="EMBL" id="FAVB01000001">
    <property type="protein sequence ID" value="CUU70947.1"/>
    <property type="molecule type" value="Genomic_DNA"/>
</dbReference>
<keyword evidence="1" id="KW-0812">Transmembrane</keyword>
<keyword evidence="1" id="KW-0472">Membrane</keyword>
<name>A0A0S4RCG5_CAMHY</name>
<accession>A0A0S4RCG5</accession>